<organism evidence="1">
    <name type="scientific">Chromera velia CCMP2878</name>
    <dbReference type="NCBI Taxonomy" id="1169474"/>
    <lineage>
        <taxon>Eukaryota</taxon>
        <taxon>Sar</taxon>
        <taxon>Alveolata</taxon>
        <taxon>Colpodellida</taxon>
        <taxon>Chromeraceae</taxon>
        <taxon>Chromera</taxon>
    </lineage>
</organism>
<dbReference type="AlphaFoldDB" id="A0A0G4G1G7"/>
<reference evidence="1" key="1">
    <citation type="submission" date="2014-11" db="EMBL/GenBank/DDBJ databases">
        <authorList>
            <person name="Otto D Thomas"/>
            <person name="Naeem Raeece"/>
        </authorList>
    </citation>
    <scope>NUCLEOTIDE SEQUENCE</scope>
</reference>
<gene>
    <name evidence="1" type="ORF">Cvel_4001</name>
</gene>
<dbReference type="VEuPathDB" id="CryptoDB:Cvel_4001"/>
<protein>
    <submittedName>
        <fullName evidence="1">Uncharacterized protein</fullName>
    </submittedName>
</protein>
<name>A0A0G4G1G7_9ALVE</name>
<accession>A0A0G4G1G7</accession>
<sequence length="980" mass="109594">MARATVLELGIKLDLCFGKRGGGGEVLWFVSLPRNVQDCLVLGSPGSFPPLVTLHSVPWVSRLLLFAIQGDESRVKTRGGLELCPEGVGWEEVVCTVVAGALQAGHAVMARNLWVWGGEQARAKWGEESTRMRLYREIVCAESTRGLTTCHPAEIAAFLGDCNTLRWFATPPEPYDRDALPIRKKTVEAAIEGNQLEALKVCMGTWPFWLDPSMCLKAEAAGAFEILRFLHFDLSPNPCVPWSRPDPHETDFQLGMYVSRRESERLARRVQLYEMEVAVHFFHKGLQTEATFCPPPPPHPEIRAAVQVFIKTAVNGNSSLSARKFLDKRNFAGFQWLWSLGRGVENLGGVQLKAILNDAANIMGKWALELEKETASTPENYHAQEAKLQSLEEGLLKFDAWVRARSDVVVPPDRRARLALGRIVGKKGRTGPLHELWTAWTRFQSSAVEPSRSADDEKLDALCERLIPATRGVLPRRLRRDLIRSLTSKLTDATSGKIRIPSSVKNLLNTAAAAGPVRTVEVLEGLDVTGIQPTEKECWRVLKKKIPLLKKLPILSKSALFKAFQGWSSLDLTKAIKSAQTGLFFPWTEERGANVLGGPSRSVLASLLLQQQERDPTETVPASWRAAVVEILCQLPTETLFEEMARLRENGLHKWIVSLLSQIEICLYSSEICSGIDVQEEINQGDGEDKNRNIGLVPFLHLLAEGILKRHLRQLPKSSKKSFMDTLFSPKEVGQFLMELQALKQMEMKDFAARYRTHGVPLPLVDYVRATLSALAKQRDSFGMAWLAAWLYKKNRTRGKVFVNPPRAIDLSETHGVSPEKIFLFMRFLPPSIEEIKLDSVAVKGKALPLLQRFFGGGQTGKEEAWQPEGPHDILCSFLTHCLLYCFLAFVFRECLGGKETWMYSYLLWNLVVLCLFGPAPFPPVYAVPSEVFSFVSQCTRGFSLLSFLQGCMIWSGPGGTREDREREGPTLKKFTFAGD</sequence>
<dbReference type="EMBL" id="CDMZ01000784">
    <property type="protein sequence ID" value="CEM21392.1"/>
    <property type="molecule type" value="Genomic_DNA"/>
</dbReference>
<proteinExistence type="predicted"/>
<evidence type="ECO:0000313" key="1">
    <source>
        <dbReference type="EMBL" id="CEM21392.1"/>
    </source>
</evidence>